<dbReference type="GO" id="GO:0043614">
    <property type="term" value="C:multi-eIF complex"/>
    <property type="evidence" value="ECO:0007669"/>
    <property type="project" value="TreeGrafter"/>
</dbReference>
<evidence type="ECO:0000313" key="9">
    <source>
        <dbReference type="Proteomes" id="UP000030693"/>
    </source>
</evidence>
<dbReference type="STRING" id="691883.A0A058Z4M2"/>
<name>A0A058Z4M2_FONAL</name>
<keyword evidence="1" id="KW-0963">Cytoplasm</keyword>
<accession>A0A058Z4M2</accession>
<feature type="compositionally biased region" description="Low complexity" evidence="6">
    <location>
        <begin position="1030"/>
        <end position="1045"/>
    </location>
</feature>
<dbReference type="Gene3D" id="4.10.860.10">
    <property type="entry name" value="UVR domain"/>
    <property type="match status" value="1"/>
</dbReference>
<sequence length="1061" mass="116912">MSRLVPRPENALKRANELLVVDKKSLAIEILHESLLNRRIRAWSPAVEEVMMLYIDLSIDLRESRRTQQLRDALTAFRAISQSSNPSSVEKVIDHLFAGAEKRFKEAFDSATAAAKKFDQDLDEGDTPETIMMGMVTSEDNRDRSDRTLLGPSIRFLWDAYKMTIEILKNNSKLESLYHSTARRLFKFCREHGRRNEFQNISKILRFHLEEAMKQLDASKPGNFSINLKSINSLRLQLDTRLEQLDTAIKLESWSTAFSTVENLHSLLPLTRRSFRAEYQVAYYRRLASISLISNNYLAHAFSSWRIYQLADFATEAERQDAANKLVLATLAIPASRGKTYHSGGRNFEHEQLNRLTLLLMSNRKPSRAMLLRELSQNGVIAAAIPQVQQLYTLFEVDFHPLSMAPQFAPISAFLAESPELAPFLKSLQEVLLGRLLFQLSLVYDTMKLSALAELAPFFTADEIEAFLLAMCRSNDISLAVDHVAQSIRFKSAVRQDLAAKGVQAHMLQVAQDLAPISEKIRPSAATSMEDTRAAFFDQIRESLESEHSTAINRKEQFDYAKDMQERKARERMLTESRRRIEEMRLSAEAERVRVNEESTRRELERLQAERDEAVRQSRIRQTRELEARAADLGIKLDLGDVEDMSAEQIMARQLEQLNAEKAEIHNRLSKLAQHIDYQVRALRLAEVPILKEDFKAADARDLAHHEAYVQRNTERARELHAKGLQVKSWVQVVVSEVDHFKARSAAFLAEIERQKEEERRIQEAAAAEQRRRQEELQQQRLAEQQRAREAAAEALRIKQEEEAIRAKAHESQQLRTMQSEQVHLRKLDTLQRERDELDKAQASLRMASPTGVGAASSAAAAVPATGGPIRGGAFGGGAPRSTFGGPPSSGGYQRPGFGGDGPRGDWRGAPGAGPAHSAAGGSPAPFGGRGSALPSGASAGGGGFRSGFGGAPPAGGAPADGSMMRGSRVPSSSSFGGPRDGPGGAPGGGAGGFRRSAPGAGGPPGSGPMAPFSRSGAGAPMRSGDQSLAGVSPARSPAPGGAPQPDDDGFVPVSGSRRRR</sequence>
<proteinExistence type="predicted"/>
<dbReference type="OrthoDB" id="18884at2759"/>
<feature type="coiled-coil region" evidence="5">
    <location>
        <begin position="648"/>
        <end position="675"/>
    </location>
</feature>
<dbReference type="GO" id="GO:0002188">
    <property type="term" value="P:translation reinitiation"/>
    <property type="evidence" value="ECO:0007669"/>
    <property type="project" value="TreeGrafter"/>
</dbReference>
<dbReference type="GeneID" id="20529362"/>
<organism evidence="8">
    <name type="scientific">Fonticula alba</name>
    <name type="common">Slime mold</name>
    <dbReference type="NCBI Taxonomy" id="691883"/>
    <lineage>
        <taxon>Eukaryota</taxon>
        <taxon>Rotosphaerida</taxon>
        <taxon>Fonticulaceae</taxon>
        <taxon>Fonticula</taxon>
    </lineage>
</organism>
<dbReference type="SMART" id="SM00088">
    <property type="entry name" value="PINT"/>
    <property type="match status" value="1"/>
</dbReference>
<feature type="compositionally biased region" description="Gly residues" evidence="6">
    <location>
        <begin position="979"/>
        <end position="993"/>
    </location>
</feature>
<dbReference type="PANTHER" id="PTHR14005:SF0">
    <property type="entry name" value="EUKARYOTIC TRANSLATION INITIATION FACTOR 3 SUBUNIT A"/>
    <property type="match status" value="1"/>
</dbReference>
<dbReference type="OMA" id="EHITNKR"/>
<evidence type="ECO:0000256" key="4">
    <source>
        <dbReference type="ARBA" id="ARBA00022917"/>
    </source>
</evidence>
<feature type="region of interest" description="Disordered" evidence="6">
    <location>
        <begin position="869"/>
        <end position="1061"/>
    </location>
</feature>
<evidence type="ECO:0000256" key="1">
    <source>
        <dbReference type="ARBA" id="ARBA00022490"/>
    </source>
</evidence>
<dbReference type="Gene3D" id="1.25.40.860">
    <property type="match status" value="1"/>
</dbReference>
<dbReference type="PROSITE" id="PS50250">
    <property type="entry name" value="PCI"/>
    <property type="match status" value="1"/>
</dbReference>
<feature type="coiled-coil region" evidence="5">
    <location>
        <begin position="578"/>
        <end position="617"/>
    </location>
</feature>
<dbReference type="InterPro" id="IPR054711">
    <property type="entry name" value="eIF3a_PCI_TPR-like"/>
</dbReference>
<keyword evidence="5" id="KW-0175">Coiled coil</keyword>
<evidence type="ECO:0000259" key="7">
    <source>
        <dbReference type="PROSITE" id="PS50250"/>
    </source>
</evidence>
<feature type="compositionally biased region" description="Gly residues" evidence="6">
    <location>
        <begin position="869"/>
        <end position="879"/>
    </location>
</feature>
<protein>
    <recommendedName>
        <fullName evidence="7">PCI domain-containing protein</fullName>
    </recommendedName>
</protein>
<dbReference type="eggNOG" id="KOG2072">
    <property type="taxonomic scope" value="Eukaryota"/>
</dbReference>
<dbReference type="GO" id="GO:0003743">
    <property type="term" value="F:translation initiation factor activity"/>
    <property type="evidence" value="ECO:0007669"/>
    <property type="project" value="UniProtKB-KW"/>
</dbReference>
<dbReference type="GO" id="GO:0071541">
    <property type="term" value="C:eukaryotic translation initiation factor 3 complex, eIF3m"/>
    <property type="evidence" value="ECO:0007669"/>
    <property type="project" value="TreeGrafter"/>
</dbReference>
<evidence type="ECO:0000256" key="2">
    <source>
        <dbReference type="ARBA" id="ARBA00022540"/>
    </source>
</evidence>
<gene>
    <name evidence="8" type="ORF">H696_04637</name>
</gene>
<reference evidence="8" key="1">
    <citation type="submission" date="2013-04" db="EMBL/GenBank/DDBJ databases">
        <title>The Genome Sequence of Fonticula alba ATCC 38817.</title>
        <authorList>
            <consortium name="The Broad Institute Genomics Platform"/>
            <person name="Russ C."/>
            <person name="Cuomo C."/>
            <person name="Burger G."/>
            <person name="Gray M.W."/>
            <person name="Holland P.W.H."/>
            <person name="King N."/>
            <person name="Lang F.B.F."/>
            <person name="Roger A.J."/>
            <person name="Ruiz-Trillo I."/>
            <person name="Brown M."/>
            <person name="Walker B."/>
            <person name="Young S."/>
            <person name="Zeng Q."/>
            <person name="Gargeya S."/>
            <person name="Fitzgerald M."/>
            <person name="Haas B."/>
            <person name="Abouelleil A."/>
            <person name="Allen A.W."/>
            <person name="Alvarado L."/>
            <person name="Arachchi H.M."/>
            <person name="Berlin A.M."/>
            <person name="Chapman S.B."/>
            <person name="Gainer-Dewar J."/>
            <person name="Goldberg J."/>
            <person name="Griggs A."/>
            <person name="Gujja S."/>
            <person name="Hansen M."/>
            <person name="Howarth C."/>
            <person name="Imamovic A."/>
            <person name="Ireland A."/>
            <person name="Larimer J."/>
            <person name="McCowan C."/>
            <person name="Murphy C."/>
            <person name="Pearson M."/>
            <person name="Poon T.W."/>
            <person name="Priest M."/>
            <person name="Roberts A."/>
            <person name="Saif S."/>
            <person name="Shea T."/>
            <person name="Sisk P."/>
            <person name="Sykes S."/>
            <person name="Wortman J."/>
            <person name="Nusbaum C."/>
            <person name="Birren B."/>
        </authorList>
    </citation>
    <scope>NUCLEOTIDE SEQUENCE [LARGE SCALE GENOMIC DNA]</scope>
    <source>
        <strain evidence="8">ATCC 38817</strain>
    </source>
</reference>
<dbReference type="Pfam" id="PF01399">
    <property type="entry name" value="PCI"/>
    <property type="match status" value="1"/>
</dbReference>
<dbReference type="GO" id="GO:0003729">
    <property type="term" value="F:mRNA binding"/>
    <property type="evidence" value="ECO:0007669"/>
    <property type="project" value="TreeGrafter"/>
</dbReference>
<evidence type="ECO:0000256" key="5">
    <source>
        <dbReference type="SAM" id="Coils"/>
    </source>
</evidence>
<dbReference type="AlphaFoldDB" id="A0A058Z4M2"/>
<dbReference type="InterPro" id="IPR000717">
    <property type="entry name" value="PCI_dom"/>
</dbReference>
<feature type="domain" description="PCI" evidence="7">
    <location>
        <begin position="278"/>
        <end position="495"/>
    </location>
</feature>
<dbReference type="GO" id="GO:0071540">
    <property type="term" value="C:eukaryotic translation initiation factor 3 complex, eIF3e"/>
    <property type="evidence" value="ECO:0007669"/>
    <property type="project" value="TreeGrafter"/>
</dbReference>
<keyword evidence="4" id="KW-0648">Protein biosynthesis</keyword>
<feature type="compositionally biased region" description="Gly residues" evidence="6">
    <location>
        <begin position="939"/>
        <end position="954"/>
    </location>
</feature>
<evidence type="ECO:0000256" key="3">
    <source>
        <dbReference type="ARBA" id="ARBA00022884"/>
    </source>
</evidence>
<dbReference type="PANTHER" id="PTHR14005">
    <property type="entry name" value="EUKARYOTIC TRANSLATION INITIATION FACTOR 3, THETA SUBUNIT"/>
    <property type="match status" value="1"/>
</dbReference>
<dbReference type="Pfam" id="PF22591">
    <property type="entry name" value="eIF3a_PCI_TPR-like"/>
    <property type="match status" value="1"/>
</dbReference>
<dbReference type="RefSeq" id="XP_009496791.1">
    <property type="nucleotide sequence ID" value="XM_009498516.1"/>
</dbReference>
<dbReference type="GO" id="GO:0001732">
    <property type="term" value="P:formation of cytoplasmic translation initiation complex"/>
    <property type="evidence" value="ECO:0007669"/>
    <property type="project" value="TreeGrafter"/>
</dbReference>
<feature type="coiled-coil region" evidence="5">
    <location>
        <begin position="749"/>
        <end position="848"/>
    </location>
</feature>
<evidence type="ECO:0000256" key="6">
    <source>
        <dbReference type="SAM" id="MobiDB-lite"/>
    </source>
</evidence>
<dbReference type="InterPro" id="IPR027512">
    <property type="entry name" value="EIF3A"/>
</dbReference>
<keyword evidence="9" id="KW-1185">Reference proteome</keyword>
<feature type="compositionally biased region" description="Low complexity" evidence="6">
    <location>
        <begin position="908"/>
        <end position="938"/>
    </location>
</feature>
<keyword evidence="2" id="KW-0396">Initiation factor</keyword>
<evidence type="ECO:0000313" key="8">
    <source>
        <dbReference type="EMBL" id="KCV69220.1"/>
    </source>
</evidence>
<dbReference type="Proteomes" id="UP000030693">
    <property type="component" value="Unassembled WGS sequence"/>
</dbReference>
<keyword evidence="3" id="KW-0694">RNA-binding</keyword>
<dbReference type="EMBL" id="KB932207">
    <property type="protein sequence ID" value="KCV69220.1"/>
    <property type="molecule type" value="Genomic_DNA"/>
</dbReference>